<feature type="chain" id="PRO_5047169779" evidence="1">
    <location>
        <begin position="24"/>
        <end position="101"/>
    </location>
</feature>
<protein>
    <submittedName>
        <fullName evidence="2">Uncharacterized protein</fullName>
    </submittedName>
</protein>
<keyword evidence="3" id="KW-1185">Reference proteome</keyword>
<evidence type="ECO:0000313" key="2">
    <source>
        <dbReference type="EMBL" id="MBC3910314.1"/>
    </source>
</evidence>
<evidence type="ECO:0000313" key="3">
    <source>
        <dbReference type="Proteomes" id="UP000646911"/>
    </source>
</evidence>
<dbReference type="EMBL" id="JACOFX010000015">
    <property type="protein sequence ID" value="MBC3910314.1"/>
    <property type="molecule type" value="Genomic_DNA"/>
</dbReference>
<dbReference type="RefSeq" id="WP_186955819.1">
    <property type="nucleotide sequence ID" value="NZ_JACOFX010000015.1"/>
</dbReference>
<feature type="signal peptide" evidence="1">
    <location>
        <begin position="1"/>
        <end position="23"/>
    </location>
</feature>
<comment type="caution">
    <text evidence="2">The sequence shown here is derived from an EMBL/GenBank/DDBJ whole genome shotgun (WGS) entry which is preliminary data.</text>
</comment>
<name>A0ABR6ZF79_9BURK</name>
<keyword evidence="1" id="KW-0732">Signal</keyword>
<evidence type="ECO:0000256" key="1">
    <source>
        <dbReference type="SAM" id="SignalP"/>
    </source>
</evidence>
<reference evidence="2 3" key="1">
    <citation type="submission" date="2020-08" db="EMBL/GenBank/DDBJ databases">
        <title>Novel species isolated from subtropical streams in China.</title>
        <authorList>
            <person name="Lu H."/>
        </authorList>
    </citation>
    <scope>NUCLEOTIDE SEQUENCE [LARGE SCALE GENOMIC DNA]</scope>
    <source>
        <strain evidence="2 3">NL8W</strain>
    </source>
</reference>
<gene>
    <name evidence="2" type="ORF">H8L47_22370</name>
</gene>
<accession>A0ABR6ZF79</accession>
<organism evidence="2 3">
    <name type="scientific">Undibacterium umbellatum</name>
    <dbReference type="NCBI Taxonomy" id="2762300"/>
    <lineage>
        <taxon>Bacteria</taxon>
        <taxon>Pseudomonadati</taxon>
        <taxon>Pseudomonadota</taxon>
        <taxon>Betaproteobacteria</taxon>
        <taxon>Burkholderiales</taxon>
        <taxon>Oxalobacteraceae</taxon>
        <taxon>Undibacterium</taxon>
    </lineage>
</organism>
<sequence length="101" mass="11568">MKIKTWIKAATIIACLSNLHALAQTATTPQVCYSRCIKPDFDDSENFNEEFIAKLRKIQAKRKEETDPGKISELAKEEETELDRLKRSLLRSCKKACSYSE</sequence>
<proteinExistence type="predicted"/>
<dbReference type="Proteomes" id="UP000646911">
    <property type="component" value="Unassembled WGS sequence"/>
</dbReference>